<dbReference type="EC" id="1.-.-.-" evidence="3"/>
<accession>A0ABV3F475</accession>
<evidence type="ECO:0000313" key="3">
    <source>
        <dbReference type="EMBL" id="MEV0362466.1"/>
    </source>
</evidence>
<evidence type="ECO:0000313" key="4">
    <source>
        <dbReference type="Proteomes" id="UP001551658"/>
    </source>
</evidence>
<evidence type="ECO:0000259" key="2">
    <source>
        <dbReference type="Pfam" id="PF09995"/>
    </source>
</evidence>
<organism evidence="3 4">
    <name type="scientific">Nocardia fusca</name>
    <dbReference type="NCBI Taxonomy" id="941183"/>
    <lineage>
        <taxon>Bacteria</taxon>
        <taxon>Bacillati</taxon>
        <taxon>Actinomycetota</taxon>
        <taxon>Actinomycetes</taxon>
        <taxon>Mycobacteriales</taxon>
        <taxon>Nocardiaceae</taxon>
        <taxon>Nocardia</taxon>
    </lineage>
</organism>
<dbReference type="Pfam" id="PF09995">
    <property type="entry name" value="MPAB_Lcp_cat"/>
    <property type="match status" value="1"/>
</dbReference>
<feature type="compositionally biased region" description="Basic residues" evidence="1">
    <location>
        <begin position="306"/>
        <end position="319"/>
    </location>
</feature>
<dbReference type="PANTHER" id="PTHR36151">
    <property type="entry name" value="BLR2777 PROTEIN"/>
    <property type="match status" value="1"/>
</dbReference>
<dbReference type="Proteomes" id="UP001551658">
    <property type="component" value="Unassembled WGS sequence"/>
</dbReference>
<feature type="domain" description="ER-bound oxygenase mpaB/mpaB'/Rubber oxygenase catalytic" evidence="2">
    <location>
        <begin position="41"/>
        <end position="275"/>
    </location>
</feature>
<reference evidence="3 4" key="1">
    <citation type="submission" date="2024-06" db="EMBL/GenBank/DDBJ databases">
        <title>The Natural Products Discovery Center: Release of the First 8490 Sequenced Strains for Exploring Actinobacteria Biosynthetic Diversity.</title>
        <authorList>
            <person name="Kalkreuter E."/>
            <person name="Kautsar S.A."/>
            <person name="Yang D."/>
            <person name="Bader C.D."/>
            <person name="Teijaro C.N."/>
            <person name="Fluegel L."/>
            <person name="Davis C.M."/>
            <person name="Simpson J.R."/>
            <person name="Lauterbach L."/>
            <person name="Steele A.D."/>
            <person name="Gui C."/>
            <person name="Meng S."/>
            <person name="Li G."/>
            <person name="Viehrig K."/>
            <person name="Ye F."/>
            <person name="Su P."/>
            <person name="Kiefer A.F."/>
            <person name="Nichols A."/>
            <person name="Cepeda A.J."/>
            <person name="Yan W."/>
            <person name="Fan B."/>
            <person name="Jiang Y."/>
            <person name="Adhikari A."/>
            <person name="Zheng C.-J."/>
            <person name="Schuster L."/>
            <person name="Cowan T.M."/>
            <person name="Smanski M.J."/>
            <person name="Chevrette M.G."/>
            <person name="De Carvalho L.P.S."/>
            <person name="Shen B."/>
        </authorList>
    </citation>
    <scope>NUCLEOTIDE SEQUENCE [LARGE SCALE GENOMIC DNA]</scope>
    <source>
        <strain evidence="3 4">NPDC050671</strain>
    </source>
</reference>
<dbReference type="RefSeq" id="WP_357974981.1">
    <property type="nucleotide sequence ID" value="NZ_JBFAIH010000002.1"/>
</dbReference>
<keyword evidence="3" id="KW-0560">Oxidoreductase</keyword>
<dbReference type="InterPro" id="IPR018713">
    <property type="entry name" value="MPAB/Lcp_cat_dom"/>
</dbReference>
<keyword evidence="4" id="KW-1185">Reference proteome</keyword>
<comment type="caution">
    <text evidence="3">The sequence shown here is derived from an EMBL/GenBank/DDBJ whole genome shotgun (WGS) entry which is preliminary data.</text>
</comment>
<feature type="region of interest" description="Disordered" evidence="1">
    <location>
        <begin position="298"/>
        <end position="319"/>
    </location>
</feature>
<gene>
    <name evidence="3" type="ORF">AB0H72_07160</name>
</gene>
<dbReference type="GO" id="GO:0016491">
    <property type="term" value="F:oxidoreductase activity"/>
    <property type="evidence" value="ECO:0007669"/>
    <property type="project" value="UniProtKB-KW"/>
</dbReference>
<evidence type="ECO:0000256" key="1">
    <source>
        <dbReference type="SAM" id="MobiDB-lite"/>
    </source>
</evidence>
<dbReference type="EMBL" id="JBFAIH010000002">
    <property type="protein sequence ID" value="MEV0362466.1"/>
    <property type="molecule type" value="Genomic_DNA"/>
</dbReference>
<dbReference type="PANTHER" id="PTHR36151:SF3">
    <property type="entry name" value="ER-BOUND OXYGENASE MPAB_MPAB'_RUBBER OXYGENASE CATALYTIC DOMAIN-CONTAINING PROTEIN"/>
    <property type="match status" value="1"/>
</dbReference>
<name>A0ABV3F475_9NOCA</name>
<protein>
    <submittedName>
        <fullName evidence="3">Oxygenase MpaB family protein</fullName>
        <ecNumber evidence="3">1.-.-.-</ecNumber>
    </submittedName>
</protein>
<sequence length="319" mass="36519">MTTRYHDSDPFGFDRHVREALPMPVTAPADTPKLGPDSLIWKFYGDIRVQLFGFQRLAATENAIAELAQAVSDHSVIFGDFLGRATRTARPVLKTVYSEDPHTWGRTVRDFHTGIKGAMPDGARYHALNPELFYWAHATFLDQILYCTDTFVRRLTRAEQEQVFDEGKTWYQLYGVSARNQPATYDEFVDYWDSMLERFTSTKAVVYGTGYIRKGIPPLGPIPRPVWRLLSAPINAYTRTMITGTLPPQLRRVCGLDWSQQQENTFQRNAATIRALDPAFDHLPLRARYAPWAADGWERTGTNPRTVHRPHRNNHPGPR</sequence>
<proteinExistence type="predicted"/>